<dbReference type="PROSITE" id="PS52012">
    <property type="entry name" value="CFEM"/>
    <property type="match status" value="1"/>
</dbReference>
<feature type="compositionally biased region" description="Low complexity" evidence="16">
    <location>
        <begin position="118"/>
        <end position="134"/>
    </location>
</feature>
<keyword evidence="5" id="KW-0964">Secreted</keyword>
<gene>
    <name evidence="19" type="ORF">BN1708_005074</name>
</gene>
<keyword evidence="6" id="KW-0349">Heme</keyword>
<feature type="chain" id="PRO_5002567083" description="CFEM domain-containing protein" evidence="17">
    <location>
        <begin position="19"/>
        <end position="181"/>
    </location>
</feature>
<keyword evidence="4" id="KW-1003">Cell membrane</keyword>
<accession>A0A0G4M7M9</accession>
<evidence type="ECO:0000256" key="9">
    <source>
        <dbReference type="ARBA" id="ARBA00022729"/>
    </source>
</evidence>
<comment type="subcellular location">
    <subcellularLocation>
        <location evidence="1">Cell membrane</location>
        <topology evidence="1">Lipid-anchor</topology>
        <topology evidence="1">GPI-anchor</topology>
    </subcellularLocation>
    <subcellularLocation>
        <location evidence="2">Secreted</location>
    </subcellularLocation>
</comment>
<dbReference type="GO" id="GO:0098552">
    <property type="term" value="C:side of membrane"/>
    <property type="evidence" value="ECO:0007669"/>
    <property type="project" value="UniProtKB-KW"/>
</dbReference>
<dbReference type="PANTHER" id="PTHR37928:SF2">
    <property type="entry name" value="GPI ANCHORED CFEM DOMAIN PROTEIN (AFU_ORTHOLOGUE AFUA_6G10580)"/>
    <property type="match status" value="1"/>
</dbReference>
<evidence type="ECO:0000256" key="17">
    <source>
        <dbReference type="SAM" id="SignalP"/>
    </source>
</evidence>
<evidence type="ECO:0000256" key="2">
    <source>
        <dbReference type="ARBA" id="ARBA00004613"/>
    </source>
</evidence>
<feature type="compositionally biased region" description="Polar residues" evidence="16">
    <location>
        <begin position="142"/>
        <end position="158"/>
    </location>
</feature>
<keyword evidence="11" id="KW-0472">Membrane</keyword>
<keyword evidence="7" id="KW-0336">GPI-anchor</keyword>
<keyword evidence="9 17" id="KW-0732">Signal</keyword>
<dbReference type="InterPro" id="IPR051735">
    <property type="entry name" value="CFEM_domain"/>
</dbReference>
<evidence type="ECO:0000256" key="8">
    <source>
        <dbReference type="ARBA" id="ARBA00022723"/>
    </source>
</evidence>
<keyword evidence="14" id="KW-0449">Lipoprotein</keyword>
<sequence>MKTAAAATVLSLATIAAAQSFCAITCFQNVVTEFPPLDCTEANMYLCFCKSTSLQGHFLDCVYDDCAAEAESAVAFGVNLCSELGAPITVPPREPAPAAPSTTAAAVTTDAAAPSYAAPSESAAESAAPSAAPSADDDEHTTTVASVPTASGNGTSAVPTTVEVDAGVINSASGLLVAAGA</sequence>
<evidence type="ECO:0000256" key="13">
    <source>
        <dbReference type="ARBA" id="ARBA00023180"/>
    </source>
</evidence>
<evidence type="ECO:0000256" key="11">
    <source>
        <dbReference type="ARBA" id="ARBA00023136"/>
    </source>
</evidence>
<comment type="caution">
    <text evidence="15">Lacks conserved residue(s) required for the propagation of feature annotation.</text>
</comment>
<evidence type="ECO:0000313" key="19">
    <source>
        <dbReference type="EMBL" id="CRK29935.1"/>
    </source>
</evidence>
<evidence type="ECO:0000259" key="18">
    <source>
        <dbReference type="PROSITE" id="PS52012"/>
    </source>
</evidence>
<evidence type="ECO:0000256" key="5">
    <source>
        <dbReference type="ARBA" id="ARBA00022525"/>
    </source>
</evidence>
<dbReference type="PANTHER" id="PTHR37928">
    <property type="entry name" value="CFEM DOMAIN PROTEIN (AFU_ORTHOLOGUE AFUA_6G14090)"/>
    <property type="match status" value="1"/>
</dbReference>
<evidence type="ECO:0000256" key="4">
    <source>
        <dbReference type="ARBA" id="ARBA00022475"/>
    </source>
</evidence>
<evidence type="ECO:0000256" key="16">
    <source>
        <dbReference type="SAM" id="MobiDB-lite"/>
    </source>
</evidence>
<keyword evidence="20" id="KW-1185">Reference proteome</keyword>
<evidence type="ECO:0000256" key="14">
    <source>
        <dbReference type="ARBA" id="ARBA00023288"/>
    </source>
</evidence>
<dbReference type="InterPro" id="IPR008427">
    <property type="entry name" value="Extracellular_membr_CFEM_dom"/>
</dbReference>
<dbReference type="GO" id="GO:0046872">
    <property type="term" value="F:metal ion binding"/>
    <property type="evidence" value="ECO:0007669"/>
    <property type="project" value="UniProtKB-KW"/>
</dbReference>
<reference evidence="19 20" key="1">
    <citation type="submission" date="2015-05" db="EMBL/GenBank/DDBJ databases">
        <authorList>
            <person name="Wang D.B."/>
            <person name="Wang M."/>
        </authorList>
    </citation>
    <scope>NUCLEOTIDE SEQUENCE [LARGE SCALE GENOMIC DNA]</scope>
    <source>
        <strain evidence="19">VL1</strain>
    </source>
</reference>
<evidence type="ECO:0000256" key="6">
    <source>
        <dbReference type="ARBA" id="ARBA00022617"/>
    </source>
</evidence>
<dbReference type="Proteomes" id="UP000044602">
    <property type="component" value="Unassembled WGS sequence"/>
</dbReference>
<feature type="non-terminal residue" evidence="19">
    <location>
        <position position="181"/>
    </location>
</feature>
<dbReference type="EMBL" id="CVQH01021306">
    <property type="protein sequence ID" value="CRK29935.1"/>
    <property type="molecule type" value="Genomic_DNA"/>
</dbReference>
<evidence type="ECO:0000256" key="1">
    <source>
        <dbReference type="ARBA" id="ARBA00004609"/>
    </source>
</evidence>
<dbReference type="GO" id="GO:0005886">
    <property type="term" value="C:plasma membrane"/>
    <property type="evidence" value="ECO:0007669"/>
    <property type="project" value="UniProtKB-SubCell"/>
</dbReference>
<dbReference type="AlphaFoldDB" id="A0A0G4M7M9"/>
<organism evidence="19 20">
    <name type="scientific">Verticillium longisporum</name>
    <name type="common">Verticillium dahliae var. longisporum</name>
    <dbReference type="NCBI Taxonomy" id="100787"/>
    <lineage>
        <taxon>Eukaryota</taxon>
        <taxon>Fungi</taxon>
        <taxon>Dikarya</taxon>
        <taxon>Ascomycota</taxon>
        <taxon>Pezizomycotina</taxon>
        <taxon>Sordariomycetes</taxon>
        <taxon>Hypocreomycetidae</taxon>
        <taxon>Glomerellales</taxon>
        <taxon>Plectosphaerellaceae</taxon>
        <taxon>Verticillium</taxon>
    </lineage>
</organism>
<evidence type="ECO:0000256" key="12">
    <source>
        <dbReference type="ARBA" id="ARBA00023157"/>
    </source>
</evidence>
<feature type="domain" description="CFEM" evidence="18">
    <location>
        <begin position="1"/>
        <end position="106"/>
    </location>
</feature>
<feature type="signal peptide" evidence="17">
    <location>
        <begin position="1"/>
        <end position="18"/>
    </location>
</feature>
<dbReference type="Pfam" id="PF05730">
    <property type="entry name" value="CFEM"/>
    <property type="match status" value="1"/>
</dbReference>
<keyword evidence="12" id="KW-1015">Disulfide bond</keyword>
<evidence type="ECO:0000256" key="10">
    <source>
        <dbReference type="ARBA" id="ARBA00023004"/>
    </source>
</evidence>
<keyword evidence="10" id="KW-0408">Iron</keyword>
<protein>
    <recommendedName>
        <fullName evidence="18">CFEM domain-containing protein</fullName>
    </recommendedName>
</protein>
<keyword evidence="8" id="KW-0479">Metal-binding</keyword>
<keyword evidence="13" id="KW-0325">Glycoprotein</keyword>
<dbReference type="STRING" id="100787.A0A0G4M7M9"/>
<evidence type="ECO:0000256" key="3">
    <source>
        <dbReference type="ARBA" id="ARBA00010031"/>
    </source>
</evidence>
<comment type="similarity">
    <text evidence="3">Belongs to the RBT5 family.</text>
</comment>
<name>A0A0G4M7M9_VERLO</name>
<feature type="region of interest" description="Disordered" evidence="16">
    <location>
        <begin position="118"/>
        <end position="158"/>
    </location>
</feature>
<proteinExistence type="inferred from homology"/>
<dbReference type="GO" id="GO:0005576">
    <property type="term" value="C:extracellular region"/>
    <property type="evidence" value="ECO:0007669"/>
    <property type="project" value="UniProtKB-SubCell"/>
</dbReference>
<evidence type="ECO:0000256" key="15">
    <source>
        <dbReference type="PROSITE-ProRule" id="PRU01356"/>
    </source>
</evidence>
<evidence type="ECO:0000256" key="7">
    <source>
        <dbReference type="ARBA" id="ARBA00022622"/>
    </source>
</evidence>
<evidence type="ECO:0000313" key="20">
    <source>
        <dbReference type="Proteomes" id="UP000044602"/>
    </source>
</evidence>